<accession>F8PLY1</accession>
<gene>
    <name evidence="1" type="ORF">SERLA73DRAFT_70113</name>
</gene>
<dbReference type="EMBL" id="GL945476">
    <property type="protein sequence ID" value="EGO02613.1"/>
    <property type="molecule type" value="Genomic_DNA"/>
</dbReference>
<name>F8PLY1_SERL3</name>
<sequence length="105" mass="11740">MVLTQRRLAKHPEPPSGIVEFLERVQTEWEKIGVEECQVLIKNTLYFSHGQTQAQSIYLHDLPMSDLPHTPRGSPIPPNSPCALTPAPDSLMLTPAELPCNELEN</sequence>
<reference evidence="2" key="1">
    <citation type="journal article" date="2011" name="Science">
        <title>The plant cell wall-decomposing machinery underlies the functional diversity of forest fungi.</title>
        <authorList>
            <person name="Eastwood D.C."/>
            <person name="Floudas D."/>
            <person name="Binder M."/>
            <person name="Majcherczyk A."/>
            <person name="Schneider P."/>
            <person name="Aerts A."/>
            <person name="Asiegbu F.O."/>
            <person name="Baker S.E."/>
            <person name="Barry K."/>
            <person name="Bendiksby M."/>
            <person name="Blumentritt M."/>
            <person name="Coutinho P.M."/>
            <person name="Cullen D."/>
            <person name="de Vries R.P."/>
            <person name="Gathman A."/>
            <person name="Goodell B."/>
            <person name="Henrissat B."/>
            <person name="Ihrmark K."/>
            <person name="Kauserud H."/>
            <person name="Kohler A."/>
            <person name="LaButti K."/>
            <person name="Lapidus A."/>
            <person name="Lavin J.L."/>
            <person name="Lee Y.-H."/>
            <person name="Lindquist E."/>
            <person name="Lilly W."/>
            <person name="Lucas S."/>
            <person name="Morin E."/>
            <person name="Murat C."/>
            <person name="Oguiza J.A."/>
            <person name="Park J."/>
            <person name="Pisabarro A.G."/>
            <person name="Riley R."/>
            <person name="Rosling A."/>
            <person name="Salamov A."/>
            <person name="Schmidt O."/>
            <person name="Schmutz J."/>
            <person name="Skrede I."/>
            <person name="Stenlid J."/>
            <person name="Wiebenga A."/>
            <person name="Xie X."/>
            <person name="Kuees U."/>
            <person name="Hibbett D.S."/>
            <person name="Hoffmeister D."/>
            <person name="Hoegberg N."/>
            <person name="Martin F."/>
            <person name="Grigoriev I.V."/>
            <person name="Watkinson S.C."/>
        </authorList>
    </citation>
    <scope>NUCLEOTIDE SEQUENCE [LARGE SCALE GENOMIC DNA]</scope>
    <source>
        <strain evidence="2">strain S7.3</strain>
    </source>
</reference>
<dbReference type="InParanoid" id="F8PLY1"/>
<dbReference type="Proteomes" id="UP000008063">
    <property type="component" value="Unassembled WGS sequence"/>
</dbReference>
<evidence type="ECO:0000313" key="2">
    <source>
        <dbReference type="Proteomes" id="UP000008063"/>
    </source>
</evidence>
<keyword evidence="2" id="KW-1185">Reference proteome</keyword>
<proteinExistence type="predicted"/>
<dbReference type="HOGENOM" id="CLU_2238240_0_0_1"/>
<evidence type="ECO:0000313" key="1">
    <source>
        <dbReference type="EMBL" id="EGO02613.1"/>
    </source>
</evidence>
<dbReference type="AlphaFoldDB" id="F8PLY1"/>
<organism evidence="2">
    <name type="scientific">Serpula lacrymans var. lacrymans (strain S7.3)</name>
    <name type="common">Dry rot fungus</name>
    <dbReference type="NCBI Taxonomy" id="936435"/>
    <lineage>
        <taxon>Eukaryota</taxon>
        <taxon>Fungi</taxon>
        <taxon>Dikarya</taxon>
        <taxon>Basidiomycota</taxon>
        <taxon>Agaricomycotina</taxon>
        <taxon>Agaricomycetes</taxon>
        <taxon>Agaricomycetidae</taxon>
        <taxon>Boletales</taxon>
        <taxon>Coniophorineae</taxon>
        <taxon>Serpulaceae</taxon>
        <taxon>Serpula</taxon>
    </lineage>
</organism>
<protein>
    <submittedName>
        <fullName evidence="1">Uncharacterized protein</fullName>
    </submittedName>
</protein>